<evidence type="ECO:0000313" key="2">
    <source>
        <dbReference type="Proteomes" id="UP000317155"/>
    </source>
</evidence>
<dbReference type="RefSeq" id="WP_092058004.1">
    <property type="nucleotide sequence ID" value="NZ_FOJJ01000038.1"/>
</dbReference>
<evidence type="ECO:0000313" key="1">
    <source>
        <dbReference type="EMBL" id="TRO81271.1"/>
    </source>
</evidence>
<sequence length="61" mass="6990">MALMKTWYTPEEIEGQFGIGRGRLTQWVEEGLVRVEREGKKICKVNVDDVRLVLQGNTPKS</sequence>
<gene>
    <name evidence="1" type="ORF">FL622_10225</name>
</gene>
<organism evidence="1 2">
    <name type="scientific">Trichloromonas acetexigens</name>
    <dbReference type="NCBI Taxonomy" id="38815"/>
    <lineage>
        <taxon>Bacteria</taxon>
        <taxon>Pseudomonadati</taxon>
        <taxon>Thermodesulfobacteriota</taxon>
        <taxon>Desulfuromonadia</taxon>
        <taxon>Desulfuromonadales</taxon>
        <taxon>Trichloromonadaceae</taxon>
        <taxon>Trichloromonas</taxon>
    </lineage>
</organism>
<proteinExistence type="predicted"/>
<name>A0A550JDH9_9BACT</name>
<keyword evidence="2" id="KW-1185">Reference proteome</keyword>
<accession>A0A550JDH9</accession>
<dbReference type="Proteomes" id="UP000317155">
    <property type="component" value="Unassembled WGS sequence"/>
</dbReference>
<comment type="caution">
    <text evidence="1">The sequence shown here is derived from an EMBL/GenBank/DDBJ whole genome shotgun (WGS) entry which is preliminary data.</text>
</comment>
<protein>
    <submittedName>
        <fullName evidence="1">MerR family transcriptional regulator</fullName>
    </submittedName>
</protein>
<dbReference type="AlphaFoldDB" id="A0A550JDH9"/>
<reference evidence="1 2" key="1">
    <citation type="submission" date="2019-07" db="EMBL/GenBank/DDBJ databases">
        <title>Insights of Desulfuromonas acetexigens electromicrobiology.</title>
        <authorList>
            <person name="Katuri K."/>
            <person name="Sapireddy V."/>
            <person name="Shaw D.R."/>
            <person name="Saikaly P."/>
        </authorList>
    </citation>
    <scope>NUCLEOTIDE SEQUENCE [LARGE SCALE GENOMIC DNA]</scope>
    <source>
        <strain evidence="1 2">2873</strain>
    </source>
</reference>
<dbReference type="EMBL" id="VJVV01000006">
    <property type="protein sequence ID" value="TRO81271.1"/>
    <property type="molecule type" value="Genomic_DNA"/>
</dbReference>